<evidence type="ECO:0000256" key="1">
    <source>
        <dbReference type="SAM" id="SignalP"/>
    </source>
</evidence>
<dbReference type="EMBL" id="CAMXCT020000299">
    <property type="protein sequence ID" value="CAL1130204.1"/>
    <property type="molecule type" value="Genomic_DNA"/>
</dbReference>
<dbReference type="AlphaFoldDB" id="A0A9P1BP16"/>
<comment type="caution">
    <text evidence="2">The sequence shown here is derived from an EMBL/GenBank/DDBJ whole genome shotgun (WGS) entry which is preliminary data.</text>
</comment>
<accession>A0A9P1BP16</accession>
<evidence type="ECO:0000313" key="2">
    <source>
        <dbReference type="EMBL" id="CAI3976829.1"/>
    </source>
</evidence>
<name>A0A9P1BP16_9DINO</name>
<evidence type="ECO:0000313" key="4">
    <source>
        <dbReference type="Proteomes" id="UP001152797"/>
    </source>
</evidence>
<dbReference type="EMBL" id="CAMXCT010000299">
    <property type="protein sequence ID" value="CAI3976829.1"/>
    <property type="molecule type" value="Genomic_DNA"/>
</dbReference>
<feature type="chain" id="PRO_5043269640" evidence="1">
    <location>
        <begin position="23"/>
        <end position="440"/>
    </location>
</feature>
<reference evidence="3" key="2">
    <citation type="submission" date="2024-04" db="EMBL/GenBank/DDBJ databases">
        <authorList>
            <person name="Chen Y."/>
            <person name="Shah S."/>
            <person name="Dougan E. K."/>
            <person name="Thang M."/>
            <person name="Chan C."/>
        </authorList>
    </citation>
    <scope>NUCLEOTIDE SEQUENCE [LARGE SCALE GENOMIC DNA]</scope>
</reference>
<dbReference type="EMBL" id="CAMXCT030000299">
    <property type="protein sequence ID" value="CAL4764141.1"/>
    <property type="molecule type" value="Genomic_DNA"/>
</dbReference>
<organism evidence="2">
    <name type="scientific">Cladocopium goreaui</name>
    <dbReference type="NCBI Taxonomy" id="2562237"/>
    <lineage>
        <taxon>Eukaryota</taxon>
        <taxon>Sar</taxon>
        <taxon>Alveolata</taxon>
        <taxon>Dinophyceae</taxon>
        <taxon>Suessiales</taxon>
        <taxon>Symbiodiniaceae</taxon>
        <taxon>Cladocopium</taxon>
    </lineage>
</organism>
<keyword evidence="4" id="KW-1185">Reference proteome</keyword>
<reference evidence="2" key="1">
    <citation type="submission" date="2022-10" db="EMBL/GenBank/DDBJ databases">
        <authorList>
            <person name="Chen Y."/>
            <person name="Dougan E. K."/>
            <person name="Chan C."/>
            <person name="Rhodes N."/>
            <person name="Thang M."/>
        </authorList>
    </citation>
    <scope>NUCLEOTIDE SEQUENCE</scope>
</reference>
<dbReference type="Proteomes" id="UP001152797">
    <property type="component" value="Unassembled WGS sequence"/>
</dbReference>
<keyword evidence="1" id="KW-0732">Signal</keyword>
<protein>
    <submittedName>
        <fullName evidence="2">Uncharacterized protein</fullName>
    </submittedName>
</protein>
<evidence type="ECO:0000313" key="3">
    <source>
        <dbReference type="EMBL" id="CAL1130204.1"/>
    </source>
</evidence>
<gene>
    <name evidence="2" type="ORF">C1SCF055_LOCUS5019</name>
</gene>
<proteinExistence type="predicted"/>
<feature type="signal peptide" evidence="1">
    <location>
        <begin position="1"/>
        <end position="22"/>
    </location>
</feature>
<sequence length="440" mass="50578">MASDRRMRLMSLRICLLVYVHTSFPSWALAPYQGPKPPWNYKGYNSFPAFYFGANESGLENSSWLPFVAQHQVAGWGWQQNFHSVGQDRWHYSQQEVSLAQMASRMATYMEVTPASPQKRLQALFVYRHLEVAEWYFTTSATAFHDPGNRDMFLHDKNGHICWDNFDNTGPYWNFSSPRVTEWFLNEVAAEIVREANVQAVFFDETDYLYCGGTAGNCSADVHTGAEGLAQYRAKLQLLRSLALKLNAANVWPIYSSYNGYSDLPWRDCVMPFDEYYTALQDVGWIRFYEYGIGATSPSPAWDSQATLAQALRESELGLPVMIRAQPCHRQQEDDLNVCRDWKLSYHWTYNSFIIHKVLFEGAYLRFTVIICNFYHFFLSTLSTALLQGMAQVPHCLLASSCWRRMTFGIWAFPLVGWMRIGNGGLSMKNFTGTRLAQQS</sequence>